<evidence type="ECO:0000256" key="2">
    <source>
        <dbReference type="ARBA" id="ARBA00009695"/>
    </source>
</evidence>
<evidence type="ECO:0000256" key="3">
    <source>
        <dbReference type="ARBA" id="ARBA00018111"/>
    </source>
</evidence>
<comment type="similarity">
    <text evidence="2">Belongs to the RecX family.</text>
</comment>
<dbReference type="PANTHER" id="PTHR33602">
    <property type="entry name" value="REGULATORY PROTEIN RECX FAMILY PROTEIN"/>
    <property type="match status" value="1"/>
</dbReference>
<evidence type="ECO:0000256" key="1">
    <source>
        <dbReference type="ARBA" id="ARBA00004496"/>
    </source>
</evidence>
<dbReference type="Pfam" id="PF21981">
    <property type="entry name" value="RecX_HTH3"/>
    <property type="match status" value="1"/>
</dbReference>
<sequence>MLTQREHSLQELRFKLQSRDFEEHKIDTILQRLSESGLQSDDRYTESYIASRTERGSGPVRIRAELRERGIDEALIETYLEGYAELWPALLQRVHDAKFGTEPCTDRKTLVRKARFLQHRGFPGELIRQFLFD</sequence>
<dbReference type="InterPro" id="IPR036388">
    <property type="entry name" value="WH-like_DNA-bd_sf"/>
</dbReference>
<dbReference type="GO" id="GO:0005737">
    <property type="term" value="C:cytoplasm"/>
    <property type="evidence" value="ECO:0007669"/>
    <property type="project" value="UniProtKB-SubCell"/>
</dbReference>
<evidence type="ECO:0000313" key="8">
    <source>
        <dbReference type="EMBL" id="ODJ86862.1"/>
    </source>
</evidence>
<feature type="domain" description="RecX second three-helical" evidence="5">
    <location>
        <begin position="40"/>
        <end position="80"/>
    </location>
</feature>
<name>A0A7Z1AEH4_9GAMM</name>
<evidence type="ECO:0000313" key="9">
    <source>
        <dbReference type="Proteomes" id="UP000094769"/>
    </source>
</evidence>
<keyword evidence="9" id="KW-1185">Reference proteome</keyword>
<feature type="domain" description="RecX first three-helical" evidence="7">
    <location>
        <begin position="1"/>
        <end position="33"/>
    </location>
</feature>
<accession>A0A7Z1AEH4</accession>
<evidence type="ECO:0000256" key="4">
    <source>
        <dbReference type="ARBA" id="ARBA00022490"/>
    </source>
</evidence>
<dbReference type="Proteomes" id="UP000094769">
    <property type="component" value="Unassembled WGS sequence"/>
</dbReference>
<comment type="caution">
    <text evidence="8">The sequence shown here is derived from an EMBL/GenBank/DDBJ whole genome shotgun (WGS) entry which is preliminary data.</text>
</comment>
<protein>
    <recommendedName>
        <fullName evidence="3">Regulatory protein RecX</fullName>
    </recommendedName>
</protein>
<dbReference type="InterPro" id="IPR003783">
    <property type="entry name" value="Regulatory_RecX"/>
</dbReference>
<feature type="domain" description="RecX third three-helical" evidence="6">
    <location>
        <begin position="90"/>
        <end position="131"/>
    </location>
</feature>
<dbReference type="PANTHER" id="PTHR33602:SF1">
    <property type="entry name" value="REGULATORY PROTEIN RECX FAMILY PROTEIN"/>
    <property type="match status" value="1"/>
</dbReference>
<evidence type="ECO:0000259" key="7">
    <source>
        <dbReference type="Pfam" id="PF21982"/>
    </source>
</evidence>
<keyword evidence="4" id="KW-0963">Cytoplasm</keyword>
<dbReference type="EMBL" id="MARB01000016">
    <property type="protein sequence ID" value="ODJ86862.1"/>
    <property type="molecule type" value="Genomic_DNA"/>
</dbReference>
<dbReference type="InterPro" id="IPR053924">
    <property type="entry name" value="RecX_HTH_2nd"/>
</dbReference>
<dbReference type="Gene3D" id="1.10.10.10">
    <property type="entry name" value="Winged helix-like DNA-binding domain superfamily/Winged helix DNA-binding domain"/>
    <property type="match status" value="3"/>
</dbReference>
<dbReference type="Pfam" id="PF21982">
    <property type="entry name" value="RecX_HTH1"/>
    <property type="match status" value="1"/>
</dbReference>
<dbReference type="Pfam" id="PF02631">
    <property type="entry name" value="RecX_HTH2"/>
    <property type="match status" value="1"/>
</dbReference>
<reference evidence="8 9" key="1">
    <citation type="submission" date="2016-06" db="EMBL/GenBank/DDBJ databases">
        <title>Genome sequence of endosymbiont of Candidatus Endolucinida thiodiazotropha.</title>
        <authorList>
            <person name="Poehlein A."/>
            <person name="Koenig S."/>
            <person name="Heiden S.E."/>
            <person name="Thuermer A."/>
            <person name="Voget S."/>
            <person name="Daniel R."/>
            <person name="Markert S."/>
            <person name="Gros O."/>
            <person name="Schweder T."/>
        </authorList>
    </citation>
    <scope>NUCLEOTIDE SEQUENCE [LARGE SCALE GENOMIC DNA]</scope>
    <source>
        <strain evidence="8 9">COS</strain>
    </source>
</reference>
<evidence type="ECO:0000259" key="5">
    <source>
        <dbReference type="Pfam" id="PF02631"/>
    </source>
</evidence>
<dbReference type="AlphaFoldDB" id="A0A7Z1AEH4"/>
<comment type="subcellular location">
    <subcellularLocation>
        <location evidence="1">Cytoplasm</location>
    </subcellularLocation>
</comment>
<organism evidence="8 9">
    <name type="scientific">Candidatus Thiodiazotropha endolucinida</name>
    <dbReference type="NCBI Taxonomy" id="1655433"/>
    <lineage>
        <taxon>Bacteria</taxon>
        <taxon>Pseudomonadati</taxon>
        <taxon>Pseudomonadota</taxon>
        <taxon>Gammaproteobacteria</taxon>
        <taxon>Chromatiales</taxon>
        <taxon>Sedimenticolaceae</taxon>
        <taxon>Candidatus Thiodiazotropha</taxon>
    </lineage>
</organism>
<evidence type="ECO:0000259" key="6">
    <source>
        <dbReference type="Pfam" id="PF21981"/>
    </source>
</evidence>
<dbReference type="RefSeq" id="WP_235615225.1">
    <property type="nucleotide sequence ID" value="NZ_MARB01000016.1"/>
</dbReference>
<dbReference type="InterPro" id="IPR053926">
    <property type="entry name" value="RecX_HTH_1st"/>
</dbReference>
<dbReference type="InterPro" id="IPR053925">
    <property type="entry name" value="RecX_HTH_3rd"/>
</dbReference>
<proteinExistence type="inferred from homology"/>
<gene>
    <name evidence="8" type="primary">recX</name>
    <name evidence="8" type="ORF">CODIS_28170</name>
</gene>
<dbReference type="GO" id="GO:0006282">
    <property type="term" value="P:regulation of DNA repair"/>
    <property type="evidence" value="ECO:0007669"/>
    <property type="project" value="InterPro"/>
</dbReference>